<dbReference type="Pfam" id="PF02604">
    <property type="entry name" value="PhdYeFM_antitox"/>
    <property type="match status" value="1"/>
</dbReference>
<sequence length="99" mass="10922">MMKITLREFRDGAGRVLDGVERTREPVIITKYERPVAVLLGIDEWEEIEAFRDRRDSAVIARSRAEGQFVPLSAALESLGVDPREVEALLADRAGGAAA</sequence>
<evidence type="ECO:0000313" key="3">
    <source>
        <dbReference type="EMBL" id="SCE65433.1"/>
    </source>
</evidence>
<dbReference type="EMBL" id="FMCT01000001">
    <property type="protein sequence ID" value="SCE65433.1"/>
    <property type="molecule type" value="Genomic_DNA"/>
</dbReference>
<dbReference type="InterPro" id="IPR036165">
    <property type="entry name" value="YefM-like_sf"/>
</dbReference>
<dbReference type="NCBIfam" id="TIGR01552">
    <property type="entry name" value="phd_fam"/>
    <property type="match status" value="1"/>
</dbReference>
<dbReference type="Proteomes" id="UP000183585">
    <property type="component" value="Unassembled WGS sequence"/>
</dbReference>
<keyword evidence="4" id="KW-1185">Reference proteome</keyword>
<evidence type="ECO:0000256" key="1">
    <source>
        <dbReference type="ARBA" id="ARBA00009981"/>
    </source>
</evidence>
<proteinExistence type="inferred from homology"/>
<gene>
    <name evidence="3" type="ORF">GA0070563_101183</name>
</gene>
<organism evidence="3 4">
    <name type="scientific">Micromonospora carbonacea</name>
    <dbReference type="NCBI Taxonomy" id="47853"/>
    <lineage>
        <taxon>Bacteria</taxon>
        <taxon>Bacillati</taxon>
        <taxon>Actinomycetota</taxon>
        <taxon>Actinomycetes</taxon>
        <taxon>Micromonosporales</taxon>
        <taxon>Micromonosporaceae</taxon>
        <taxon>Micromonospora</taxon>
    </lineage>
</organism>
<comment type="function">
    <text evidence="2">Antitoxin component of a type II toxin-antitoxin (TA) system.</text>
</comment>
<dbReference type="RefSeq" id="WP_176734738.1">
    <property type="nucleotide sequence ID" value="NZ_FMCT01000001.1"/>
</dbReference>
<dbReference type="AlphaFoldDB" id="A0A1C4U153"/>
<comment type="similarity">
    <text evidence="1 2">Belongs to the phD/YefM antitoxin family.</text>
</comment>
<protein>
    <recommendedName>
        <fullName evidence="2">Antitoxin</fullName>
    </recommendedName>
</protein>
<dbReference type="SUPFAM" id="SSF143120">
    <property type="entry name" value="YefM-like"/>
    <property type="match status" value="1"/>
</dbReference>
<dbReference type="Gene3D" id="3.40.1620.10">
    <property type="entry name" value="YefM-like domain"/>
    <property type="match status" value="1"/>
</dbReference>
<reference evidence="4" key="1">
    <citation type="submission" date="2016-06" db="EMBL/GenBank/DDBJ databases">
        <authorList>
            <person name="Varghese N."/>
            <person name="Submissions Spin"/>
        </authorList>
    </citation>
    <scope>NUCLEOTIDE SEQUENCE [LARGE SCALE GENOMIC DNA]</scope>
    <source>
        <strain evidence="4">DSM 43168</strain>
    </source>
</reference>
<dbReference type="InterPro" id="IPR006442">
    <property type="entry name" value="Antitoxin_Phd/YefM"/>
</dbReference>
<accession>A0A1C4U153</accession>
<evidence type="ECO:0000313" key="4">
    <source>
        <dbReference type="Proteomes" id="UP000183585"/>
    </source>
</evidence>
<name>A0A1C4U153_9ACTN</name>
<evidence type="ECO:0000256" key="2">
    <source>
        <dbReference type="RuleBase" id="RU362080"/>
    </source>
</evidence>